<keyword evidence="5" id="KW-1185">Reference proteome</keyword>
<name>A0A1Y2CWP4_9FUNG</name>
<dbReference type="CDD" id="cd06558">
    <property type="entry name" value="crotonase-like"/>
    <property type="match status" value="1"/>
</dbReference>
<dbReference type="InterPro" id="IPR029045">
    <property type="entry name" value="ClpP/crotonase-like_dom_sf"/>
</dbReference>
<dbReference type="InterPro" id="IPR018376">
    <property type="entry name" value="Enoyl-CoA_hyd/isom_CS"/>
</dbReference>
<dbReference type="GO" id="GO:0016836">
    <property type="term" value="F:hydro-lyase activity"/>
    <property type="evidence" value="ECO:0007669"/>
    <property type="project" value="UniProtKB-ARBA"/>
</dbReference>
<dbReference type="PANTHER" id="PTHR11941">
    <property type="entry name" value="ENOYL-COA HYDRATASE-RELATED"/>
    <property type="match status" value="1"/>
</dbReference>
<dbReference type="AlphaFoldDB" id="A0A1Y2CWP4"/>
<evidence type="ECO:0000256" key="2">
    <source>
        <dbReference type="ARBA" id="ARBA00023239"/>
    </source>
</evidence>
<dbReference type="FunFam" id="1.10.12.10:FF:000001">
    <property type="entry name" value="Probable enoyl-CoA hydratase, mitochondrial"/>
    <property type="match status" value="1"/>
</dbReference>
<comment type="caution">
    <text evidence="4">The sequence shown here is derived from an EMBL/GenBank/DDBJ whole genome shotgun (WGS) entry which is preliminary data.</text>
</comment>
<dbReference type="Gene3D" id="1.10.12.10">
    <property type="entry name" value="Lyase 2-enoyl-coa Hydratase, Chain A, domain 2"/>
    <property type="match status" value="1"/>
</dbReference>
<evidence type="ECO:0000256" key="1">
    <source>
        <dbReference type="ARBA" id="ARBA00005254"/>
    </source>
</evidence>
<dbReference type="GO" id="GO:0006635">
    <property type="term" value="P:fatty acid beta-oxidation"/>
    <property type="evidence" value="ECO:0007669"/>
    <property type="project" value="TreeGrafter"/>
</dbReference>
<dbReference type="PANTHER" id="PTHR11941:SF171">
    <property type="entry name" value="SD19268P"/>
    <property type="match status" value="1"/>
</dbReference>
<sequence length="287" mass="30898">MFSRRLLQAAATTTTGYCTKSVPRQSRLLFTSSEKPEWYEGIAVVSFNRPSTRNALGKTFMSQFRKGLAELRFDDSVRVVIVRSLVDRVFCAGADLKERAQMSPSEVSRFVHSLRASFAELEALPMPTIAAIDGAALGGGLEVALAADLRVAGAAAKLGLPETKLAIIPGAGGTQRLPRLVGLARAKELVFTGRVLDAKAAEKYGLVNVAVDGVAYEKALEIAREILPAGPVATRMAKLAIDKGMQVDISSGMAIEQGCYAQIIPTEDRLEGLRAFREKRTPVYKGK</sequence>
<accession>A0A1Y2CWP4</accession>
<keyword evidence="2" id="KW-0456">Lyase</keyword>
<evidence type="ECO:0000313" key="4">
    <source>
        <dbReference type="EMBL" id="ORY51264.1"/>
    </source>
</evidence>
<dbReference type="InterPro" id="IPR001753">
    <property type="entry name" value="Enoyl-CoA_hydra/iso"/>
</dbReference>
<reference evidence="4 5" key="1">
    <citation type="submission" date="2016-07" db="EMBL/GenBank/DDBJ databases">
        <title>Pervasive Adenine N6-methylation of Active Genes in Fungi.</title>
        <authorList>
            <consortium name="DOE Joint Genome Institute"/>
            <person name="Mondo S.J."/>
            <person name="Dannebaum R.O."/>
            <person name="Kuo R.C."/>
            <person name="Labutti K."/>
            <person name="Haridas S."/>
            <person name="Kuo A."/>
            <person name="Salamov A."/>
            <person name="Ahrendt S.R."/>
            <person name="Lipzen A."/>
            <person name="Sullivan W."/>
            <person name="Andreopoulos W.B."/>
            <person name="Clum A."/>
            <person name="Lindquist E."/>
            <person name="Daum C."/>
            <person name="Ramamoorthy G.K."/>
            <person name="Gryganskyi A."/>
            <person name="Culley D."/>
            <person name="Magnuson J.K."/>
            <person name="James T.Y."/>
            <person name="O'Malley M.A."/>
            <person name="Stajich J.E."/>
            <person name="Spatafora J.W."/>
            <person name="Visel A."/>
            <person name="Grigoriev I.V."/>
        </authorList>
    </citation>
    <scope>NUCLEOTIDE SEQUENCE [LARGE SCALE GENOMIC DNA]</scope>
    <source>
        <strain evidence="4 5">JEL800</strain>
    </source>
</reference>
<dbReference type="GO" id="GO:0005739">
    <property type="term" value="C:mitochondrion"/>
    <property type="evidence" value="ECO:0007669"/>
    <property type="project" value="TreeGrafter"/>
</dbReference>
<comment type="similarity">
    <text evidence="1 3">Belongs to the enoyl-CoA hydratase/isomerase family.</text>
</comment>
<dbReference type="OrthoDB" id="410701at2759"/>
<organism evidence="4 5">
    <name type="scientific">Rhizoclosmatium globosum</name>
    <dbReference type="NCBI Taxonomy" id="329046"/>
    <lineage>
        <taxon>Eukaryota</taxon>
        <taxon>Fungi</taxon>
        <taxon>Fungi incertae sedis</taxon>
        <taxon>Chytridiomycota</taxon>
        <taxon>Chytridiomycota incertae sedis</taxon>
        <taxon>Chytridiomycetes</taxon>
        <taxon>Chytridiales</taxon>
        <taxon>Chytriomycetaceae</taxon>
        <taxon>Rhizoclosmatium</taxon>
    </lineage>
</organism>
<dbReference type="FunFam" id="3.90.226.10:FF:000009">
    <property type="entry name" value="Carnitinyl-CoA dehydratase"/>
    <property type="match status" value="1"/>
</dbReference>
<dbReference type="InterPro" id="IPR014748">
    <property type="entry name" value="Enoyl-CoA_hydra_C"/>
</dbReference>
<dbReference type="PROSITE" id="PS00166">
    <property type="entry name" value="ENOYL_COA_HYDRATASE"/>
    <property type="match status" value="1"/>
</dbReference>
<protein>
    <submittedName>
        <fullName evidence="4">ClpP/crotonase</fullName>
    </submittedName>
</protein>
<dbReference type="EMBL" id="MCGO01000005">
    <property type="protein sequence ID" value="ORY51264.1"/>
    <property type="molecule type" value="Genomic_DNA"/>
</dbReference>
<dbReference type="STRING" id="329046.A0A1Y2CWP4"/>
<gene>
    <name evidence="4" type="ORF">BCR33DRAFT_712367</name>
</gene>
<dbReference type="SUPFAM" id="SSF52096">
    <property type="entry name" value="ClpP/crotonase"/>
    <property type="match status" value="1"/>
</dbReference>
<dbReference type="Pfam" id="PF00378">
    <property type="entry name" value="ECH_1"/>
    <property type="match status" value="1"/>
</dbReference>
<evidence type="ECO:0000256" key="3">
    <source>
        <dbReference type="RuleBase" id="RU003707"/>
    </source>
</evidence>
<proteinExistence type="inferred from homology"/>
<evidence type="ECO:0000313" key="5">
    <source>
        <dbReference type="Proteomes" id="UP000193642"/>
    </source>
</evidence>
<dbReference type="Gene3D" id="3.90.226.10">
    <property type="entry name" value="2-enoyl-CoA Hydratase, Chain A, domain 1"/>
    <property type="match status" value="1"/>
</dbReference>
<dbReference type="Proteomes" id="UP000193642">
    <property type="component" value="Unassembled WGS sequence"/>
</dbReference>